<evidence type="ECO:0000256" key="1">
    <source>
        <dbReference type="ARBA" id="ARBA00004127"/>
    </source>
</evidence>
<dbReference type="GO" id="GO:0012505">
    <property type="term" value="C:endomembrane system"/>
    <property type="evidence" value="ECO:0007669"/>
    <property type="project" value="UniProtKB-SubCell"/>
</dbReference>
<feature type="transmembrane region" description="Helical" evidence="5">
    <location>
        <begin position="185"/>
        <end position="204"/>
    </location>
</feature>
<evidence type="ECO:0000256" key="2">
    <source>
        <dbReference type="ARBA" id="ARBA00022692"/>
    </source>
</evidence>
<dbReference type="OrthoDB" id="419711at2759"/>
<keyword evidence="3 5" id="KW-1133">Transmembrane helix</keyword>
<accession>X6P772</accession>
<proteinExistence type="predicted"/>
<dbReference type="GO" id="GO:0016020">
    <property type="term" value="C:membrane"/>
    <property type="evidence" value="ECO:0007669"/>
    <property type="project" value="InterPro"/>
</dbReference>
<reference evidence="6 7" key="1">
    <citation type="journal article" date="2013" name="Curr. Biol.">
        <title>The Genome of the Foraminiferan Reticulomyxa filosa.</title>
        <authorList>
            <person name="Glockner G."/>
            <person name="Hulsmann N."/>
            <person name="Schleicher M."/>
            <person name="Noegel A.A."/>
            <person name="Eichinger L."/>
            <person name="Gallinger C."/>
            <person name="Pawlowski J."/>
            <person name="Sierra R."/>
            <person name="Euteneuer U."/>
            <person name="Pillet L."/>
            <person name="Moustafa A."/>
            <person name="Platzer M."/>
            <person name="Groth M."/>
            <person name="Szafranski K."/>
            <person name="Schliwa M."/>
        </authorList>
    </citation>
    <scope>NUCLEOTIDE SEQUENCE [LARGE SCALE GENOMIC DNA]</scope>
</reference>
<dbReference type="Proteomes" id="UP000023152">
    <property type="component" value="Unassembled WGS sequence"/>
</dbReference>
<keyword evidence="4 5" id="KW-0472">Membrane</keyword>
<evidence type="ECO:0000256" key="5">
    <source>
        <dbReference type="SAM" id="Phobius"/>
    </source>
</evidence>
<gene>
    <name evidence="6" type="ORF">RFI_03199</name>
</gene>
<comment type="caution">
    <text evidence="6">The sequence shown here is derived from an EMBL/GenBank/DDBJ whole genome shotgun (WGS) entry which is preliminary data.</text>
</comment>
<name>X6P772_RETFI</name>
<keyword evidence="7" id="KW-1185">Reference proteome</keyword>
<organism evidence="6 7">
    <name type="scientific">Reticulomyxa filosa</name>
    <dbReference type="NCBI Taxonomy" id="46433"/>
    <lineage>
        <taxon>Eukaryota</taxon>
        <taxon>Sar</taxon>
        <taxon>Rhizaria</taxon>
        <taxon>Retaria</taxon>
        <taxon>Foraminifera</taxon>
        <taxon>Monothalamids</taxon>
        <taxon>Reticulomyxidae</taxon>
        <taxon>Reticulomyxa</taxon>
    </lineage>
</organism>
<evidence type="ECO:0000313" key="6">
    <source>
        <dbReference type="EMBL" id="ETO33899.1"/>
    </source>
</evidence>
<feature type="transmembrane region" description="Helical" evidence="5">
    <location>
        <begin position="216"/>
        <end position="237"/>
    </location>
</feature>
<sequence>MLYRETKGEASKEKGKTSVGTLVQQITKKKSTTTTKGQKEKLSATDGNAEIAVELAEYAPTTNNVVTDQPKEEVSLDEMQSTVAQLSSKQKILRISVWFAGWQQMCASLLVDAVVWLILFPPLTSSESFEPLLKDILKKKINNNNNIGKGLLSWDSIDMHVLNAIMIYLDFIVGKQPFEFHAVSFVLLLAFVYAMWSWCVHAIWHFWPYPFLDTSVPFNGVMYFIVAAMHFLLWFVVRFFHRWREEKFHPWILKRRHAESNQMMQLHADAALHEPNSELR</sequence>
<evidence type="ECO:0008006" key="8">
    <source>
        <dbReference type="Google" id="ProtNLM"/>
    </source>
</evidence>
<protein>
    <recommendedName>
        <fullName evidence="8">Transmembrane protein</fullName>
    </recommendedName>
</protein>
<dbReference type="Pfam" id="PF04750">
    <property type="entry name" value="Far-17a_AIG1"/>
    <property type="match status" value="1"/>
</dbReference>
<keyword evidence="2 5" id="KW-0812">Transmembrane</keyword>
<evidence type="ECO:0000256" key="4">
    <source>
        <dbReference type="ARBA" id="ARBA00023136"/>
    </source>
</evidence>
<evidence type="ECO:0000256" key="3">
    <source>
        <dbReference type="ARBA" id="ARBA00022989"/>
    </source>
</evidence>
<dbReference type="EMBL" id="ASPP01003052">
    <property type="protein sequence ID" value="ETO33899.1"/>
    <property type="molecule type" value="Genomic_DNA"/>
</dbReference>
<dbReference type="AlphaFoldDB" id="X6P772"/>
<dbReference type="PANTHER" id="PTHR12242">
    <property type="entry name" value="OS02G0130600 PROTEIN-RELATED"/>
    <property type="match status" value="1"/>
</dbReference>
<comment type="subcellular location">
    <subcellularLocation>
        <location evidence="1">Endomembrane system</location>
        <topology evidence="1">Multi-pass membrane protein</topology>
    </subcellularLocation>
</comment>
<dbReference type="InterPro" id="IPR006838">
    <property type="entry name" value="ADTRP_AIG1"/>
</dbReference>
<evidence type="ECO:0000313" key="7">
    <source>
        <dbReference type="Proteomes" id="UP000023152"/>
    </source>
</evidence>